<comment type="cofactor">
    <cofactor evidence="1">
        <name>Mg(2+)</name>
        <dbReference type="ChEBI" id="CHEBI:18420"/>
    </cofactor>
</comment>
<dbReference type="InterPro" id="IPR000086">
    <property type="entry name" value="NUDIX_hydrolase_dom"/>
</dbReference>
<keyword evidence="5" id="KW-1185">Reference proteome</keyword>
<accession>A0A2T9XWZ0</accession>
<dbReference type="GO" id="GO:0019693">
    <property type="term" value="P:ribose phosphate metabolic process"/>
    <property type="evidence" value="ECO:0007669"/>
    <property type="project" value="TreeGrafter"/>
</dbReference>
<comment type="caution">
    <text evidence="4">The sequence shown here is derived from an EMBL/GenBank/DDBJ whole genome shotgun (WGS) entry which is preliminary data.</text>
</comment>
<dbReference type="InterPro" id="IPR015797">
    <property type="entry name" value="NUDIX_hydrolase-like_dom_sf"/>
</dbReference>
<evidence type="ECO:0000313" key="4">
    <source>
        <dbReference type="EMBL" id="PVU84602.1"/>
    </source>
</evidence>
<dbReference type="Proteomes" id="UP000245699">
    <property type="component" value="Unassembled WGS sequence"/>
</dbReference>
<dbReference type="GO" id="GO:0080041">
    <property type="term" value="F:ADP-ribose pyrophosphohydrolase activity"/>
    <property type="evidence" value="ECO:0007669"/>
    <property type="project" value="TreeGrafter"/>
</dbReference>
<dbReference type="CDD" id="cd03424">
    <property type="entry name" value="NUDIX_ADPRase_Nudt5_UGPPase_Nudt14"/>
    <property type="match status" value="1"/>
</dbReference>
<dbReference type="PANTHER" id="PTHR11839">
    <property type="entry name" value="UDP/ADP-SUGAR PYROPHOSPHATASE"/>
    <property type="match status" value="1"/>
</dbReference>
<gene>
    <name evidence="4" type="ORF">BB559_007535</name>
</gene>
<dbReference type="Gene3D" id="3.90.79.10">
    <property type="entry name" value="Nucleoside Triphosphate Pyrophosphohydrolase"/>
    <property type="match status" value="1"/>
</dbReference>
<dbReference type="STRING" id="61424.A0A2T9XWZ0"/>
<dbReference type="AlphaFoldDB" id="A0A2T9XWZ0"/>
<evidence type="ECO:0000259" key="3">
    <source>
        <dbReference type="PROSITE" id="PS51462"/>
    </source>
</evidence>
<sequence length="264" mass="29297">MDNKVSIVIKLVRSNKKIVLGAHPSSGINSTGVLERVRKFVPFRNWLEKLDDELVEQKGSDGLSLSEVLVQSVDEFASNKIGFRGGSVSILFIIRKTGSETGLTSHQDDAYVVLTSQPRIPVPDFHMLELPAGMLDGSGNFCGKAAEEIHEELGLKIDPSKLIDLTELAIGKHDSQPNQIFGKKLGFYPSSGGSDEFVRLLAYEETMDHKDILSLENKLGGLIEHGEKIVLRLVKIKDLWKSTVDMKATSSLYLWDIYQSKKKN</sequence>
<evidence type="ECO:0000256" key="1">
    <source>
        <dbReference type="ARBA" id="ARBA00001946"/>
    </source>
</evidence>
<keyword evidence="2" id="KW-0378">Hydrolase</keyword>
<dbReference type="GO" id="GO:0006753">
    <property type="term" value="P:nucleoside phosphate metabolic process"/>
    <property type="evidence" value="ECO:0007669"/>
    <property type="project" value="TreeGrafter"/>
</dbReference>
<name>A0A2T9XWZ0_9FUNG</name>
<evidence type="ECO:0000313" key="5">
    <source>
        <dbReference type="Proteomes" id="UP000245699"/>
    </source>
</evidence>
<dbReference type="SUPFAM" id="SSF55811">
    <property type="entry name" value="Nudix"/>
    <property type="match status" value="1"/>
</dbReference>
<organism evidence="4 5">
    <name type="scientific">Furculomyces boomerangus</name>
    <dbReference type="NCBI Taxonomy" id="61424"/>
    <lineage>
        <taxon>Eukaryota</taxon>
        <taxon>Fungi</taxon>
        <taxon>Fungi incertae sedis</taxon>
        <taxon>Zoopagomycota</taxon>
        <taxon>Kickxellomycotina</taxon>
        <taxon>Harpellomycetes</taxon>
        <taxon>Harpellales</taxon>
        <taxon>Harpellaceae</taxon>
        <taxon>Furculomyces</taxon>
    </lineage>
</organism>
<dbReference type="OrthoDB" id="10249920at2759"/>
<protein>
    <recommendedName>
        <fullName evidence="3">Nudix hydrolase domain-containing protein</fullName>
    </recommendedName>
</protein>
<dbReference type="PROSITE" id="PS51462">
    <property type="entry name" value="NUDIX"/>
    <property type="match status" value="1"/>
</dbReference>
<evidence type="ECO:0000256" key="2">
    <source>
        <dbReference type="ARBA" id="ARBA00022801"/>
    </source>
</evidence>
<dbReference type="GO" id="GO:0080042">
    <property type="term" value="F:ADP-glucose pyrophosphohydrolase activity"/>
    <property type="evidence" value="ECO:0007669"/>
    <property type="project" value="TreeGrafter"/>
</dbReference>
<dbReference type="PANTHER" id="PTHR11839:SF18">
    <property type="entry name" value="NUDIX HYDROLASE DOMAIN-CONTAINING PROTEIN"/>
    <property type="match status" value="1"/>
</dbReference>
<reference evidence="4 5" key="1">
    <citation type="journal article" date="2018" name="MBio">
        <title>Comparative Genomics Reveals the Core Gene Toolbox for the Fungus-Insect Symbiosis.</title>
        <authorList>
            <person name="Wang Y."/>
            <person name="Stata M."/>
            <person name="Wang W."/>
            <person name="Stajich J.E."/>
            <person name="White M.M."/>
            <person name="Moncalvo J.M."/>
        </authorList>
    </citation>
    <scope>NUCLEOTIDE SEQUENCE [LARGE SCALE GENOMIC DNA]</scope>
    <source>
        <strain evidence="4 5">AUS-77-4</strain>
    </source>
</reference>
<dbReference type="EMBL" id="MBFT01001273">
    <property type="protein sequence ID" value="PVU84602.1"/>
    <property type="molecule type" value="Genomic_DNA"/>
</dbReference>
<feature type="domain" description="Nudix hydrolase" evidence="3">
    <location>
        <begin position="83"/>
        <end position="258"/>
    </location>
</feature>
<proteinExistence type="predicted"/>